<organism evidence="4 5">
    <name type="scientific">Ichthyophthirius multifiliis</name>
    <name type="common">White spot disease agent</name>
    <name type="synonym">Ich</name>
    <dbReference type="NCBI Taxonomy" id="5932"/>
    <lineage>
        <taxon>Eukaryota</taxon>
        <taxon>Sar</taxon>
        <taxon>Alveolata</taxon>
        <taxon>Ciliophora</taxon>
        <taxon>Intramacronucleata</taxon>
        <taxon>Oligohymenophorea</taxon>
        <taxon>Hymenostomatida</taxon>
        <taxon>Ophryoglenina</taxon>
        <taxon>Ichthyophthirius</taxon>
    </lineage>
</organism>
<dbReference type="SUPFAM" id="SSF52540">
    <property type="entry name" value="P-loop containing nucleoside triphosphate hydrolases"/>
    <property type="match status" value="1"/>
</dbReference>
<keyword evidence="2" id="KW-0547">Nucleotide-binding</keyword>
<keyword evidence="3" id="KW-0418">Kinase</keyword>
<dbReference type="Gene3D" id="1.20.890.10">
    <property type="entry name" value="cAMP-dependent protein kinase regulatory subunit, dimerization-anchoring domain"/>
    <property type="match status" value="1"/>
</dbReference>
<dbReference type="GO" id="GO:0005524">
    <property type="term" value="F:ATP binding"/>
    <property type="evidence" value="ECO:0007669"/>
    <property type="project" value="InterPro"/>
</dbReference>
<dbReference type="GO" id="GO:0019205">
    <property type="term" value="F:nucleobase-containing compound kinase activity"/>
    <property type="evidence" value="ECO:0007669"/>
    <property type="project" value="InterPro"/>
</dbReference>
<protein>
    <recommendedName>
        <fullName evidence="6">Adenylate kinase</fullName>
    </recommendedName>
</protein>
<accession>G0QUR7</accession>
<dbReference type="CDD" id="cd22976">
    <property type="entry name" value="DD_EFCAB10"/>
    <property type="match status" value="1"/>
</dbReference>
<dbReference type="OrthoDB" id="522106at2759"/>
<evidence type="ECO:0000256" key="2">
    <source>
        <dbReference type="ARBA" id="ARBA00022741"/>
    </source>
</evidence>
<evidence type="ECO:0008006" key="6">
    <source>
        <dbReference type="Google" id="ProtNLM"/>
    </source>
</evidence>
<evidence type="ECO:0000256" key="1">
    <source>
        <dbReference type="ARBA" id="ARBA00022679"/>
    </source>
</evidence>
<dbReference type="GeneID" id="14907167"/>
<name>G0QUR7_ICHMU</name>
<gene>
    <name evidence="4" type="ORF">IMG5_119030</name>
</gene>
<dbReference type="STRING" id="857967.G0QUR7"/>
<dbReference type="Pfam" id="PF00406">
    <property type="entry name" value="ADK"/>
    <property type="match status" value="1"/>
</dbReference>
<dbReference type="OMA" id="HFKSHWV"/>
<keyword evidence="5" id="KW-1185">Reference proteome</keyword>
<dbReference type="InterPro" id="IPR049760">
    <property type="entry name" value="DD_EFCAB10"/>
</dbReference>
<evidence type="ECO:0000313" key="5">
    <source>
        <dbReference type="Proteomes" id="UP000008983"/>
    </source>
</evidence>
<evidence type="ECO:0000313" key="4">
    <source>
        <dbReference type="EMBL" id="EGR31030.1"/>
    </source>
</evidence>
<dbReference type="RefSeq" id="XP_004034516.1">
    <property type="nucleotide sequence ID" value="XM_004034468.1"/>
</dbReference>
<reference evidence="4 5" key="1">
    <citation type="submission" date="2011-07" db="EMBL/GenBank/DDBJ databases">
        <authorList>
            <person name="Coyne R."/>
            <person name="Brami D."/>
            <person name="Johnson J."/>
            <person name="Hostetler J."/>
            <person name="Hannick L."/>
            <person name="Clark T."/>
            <person name="Cassidy-Hanley D."/>
            <person name="Inman J."/>
        </authorList>
    </citation>
    <scope>NUCLEOTIDE SEQUENCE [LARGE SCALE GENOMIC DNA]</scope>
    <source>
        <strain evidence="4 5">G5</strain>
    </source>
</reference>
<dbReference type="eggNOG" id="KOG3078">
    <property type="taxonomic scope" value="Eukaryota"/>
</dbReference>
<dbReference type="InterPro" id="IPR000850">
    <property type="entry name" value="Adenylat/UMP-CMP_kin"/>
</dbReference>
<dbReference type="InterPro" id="IPR027417">
    <property type="entry name" value="P-loop_NTPase"/>
</dbReference>
<dbReference type="PANTHER" id="PTHR23359">
    <property type="entry name" value="NUCLEOTIDE KINASE"/>
    <property type="match status" value="1"/>
</dbReference>
<dbReference type="Gene3D" id="3.40.50.300">
    <property type="entry name" value="P-loop containing nucleotide triphosphate hydrolases"/>
    <property type="match status" value="2"/>
</dbReference>
<evidence type="ECO:0000256" key="3">
    <source>
        <dbReference type="ARBA" id="ARBA00022777"/>
    </source>
</evidence>
<proteinExistence type="predicted"/>
<dbReference type="GO" id="GO:0006139">
    <property type="term" value="P:nucleobase-containing compound metabolic process"/>
    <property type="evidence" value="ECO:0007669"/>
    <property type="project" value="InterPro"/>
</dbReference>
<sequence>MDKTEKVAYEASLIQYIEKNQLPDLIEQYTKQLILNQPEDPIQFLINYIQNKKNQRLIFITGSLQNKRYVIVEQVCNSLYYEQIKLKDDHLLKQTKSEIVNQQVKQQLQKVGSHFRGVIVNGYPFNFETSIFAQWNGLIPDRVIILENSEEDSRNYYSQKFQQDEKSIVQSMKRDEIFLQEIKRMYNSFYDTFNISNIPKSNIVENIKSILKLKDKRVQPLRSPRIFIVRPPHLKVRARQIQSLLVQKYGFNQIQVYDLLNKHIELKTHVGKFIYGALSNHRQVPDDIILGLVRTEILNTSSKQKGYILEGFPKSKNQVNCFSSYEINPHFIIILDYDDNELLNQFKQLKFDDKNNRFYENNDTFLEKIPYMLKQNDFDEDKWKEQIQSYRDIISSVEDKFDTKAQKYNLSVESNEKIIQSVDSFLNNSDIYS</sequence>
<dbReference type="InParanoid" id="G0QUR7"/>
<dbReference type="AlphaFoldDB" id="G0QUR7"/>
<dbReference type="EMBL" id="GL983921">
    <property type="protein sequence ID" value="EGR31030.1"/>
    <property type="molecule type" value="Genomic_DNA"/>
</dbReference>
<keyword evidence="1" id="KW-0808">Transferase</keyword>
<dbReference type="Proteomes" id="UP000008983">
    <property type="component" value="Unassembled WGS sequence"/>
</dbReference>
<dbReference type="SUPFAM" id="SSF47391">
    <property type="entry name" value="Dimerization-anchoring domain of cAMP-dependent PK regulatory subunit"/>
    <property type="match status" value="1"/>
</dbReference>